<feature type="binding site" evidence="4">
    <location>
        <begin position="183"/>
        <end position="186"/>
    </location>
    <ligand>
        <name>ATP</name>
        <dbReference type="ChEBI" id="CHEBI:30616"/>
    </ligand>
</feature>
<dbReference type="SUPFAM" id="SSF52440">
    <property type="entry name" value="PreATP-grasp domain"/>
    <property type="match status" value="1"/>
</dbReference>
<keyword evidence="3 4" id="KW-0067">ATP-binding</keyword>
<evidence type="ECO:0000256" key="5">
    <source>
        <dbReference type="RuleBase" id="RU361200"/>
    </source>
</evidence>
<dbReference type="InterPro" id="IPR013815">
    <property type="entry name" value="ATP_grasp_subdomain_1"/>
</dbReference>
<dbReference type="SUPFAM" id="SSF56059">
    <property type="entry name" value="Glutathione synthetase ATP-binding domain-like"/>
    <property type="match status" value="1"/>
</dbReference>
<feature type="binding site" evidence="4">
    <location>
        <position position="191"/>
    </location>
    <ligand>
        <name>ATP</name>
        <dbReference type="ChEBI" id="CHEBI:30616"/>
    </ligand>
</feature>
<evidence type="ECO:0000313" key="7">
    <source>
        <dbReference type="EMBL" id="CAA9581593.1"/>
    </source>
</evidence>
<dbReference type="InterPro" id="IPR040686">
    <property type="entry name" value="PurK_C"/>
</dbReference>
<gene>
    <name evidence="4 5" type="primary">purK</name>
    <name evidence="7" type="ORF">AVDCRST_MAG87-3428</name>
</gene>
<dbReference type="Pfam" id="PF17769">
    <property type="entry name" value="PurK_C"/>
    <property type="match status" value="1"/>
</dbReference>
<dbReference type="NCBIfam" id="TIGR01161">
    <property type="entry name" value="purK"/>
    <property type="match status" value="1"/>
</dbReference>
<dbReference type="PROSITE" id="PS50975">
    <property type="entry name" value="ATP_GRASP"/>
    <property type="match status" value="1"/>
</dbReference>
<comment type="function">
    <text evidence="4">Catalyzes the ATP-dependent conversion of 5-aminoimidazole ribonucleotide (AIR) and HCO(3)(-) to N5-carboxyaminoimidazole ribonucleotide (N5-CAIR).</text>
</comment>
<evidence type="ECO:0000256" key="4">
    <source>
        <dbReference type="HAMAP-Rule" id="MF_01928"/>
    </source>
</evidence>
<organism evidence="7">
    <name type="scientific">uncultured Thermomicrobiales bacterium</name>
    <dbReference type="NCBI Taxonomy" id="1645740"/>
    <lineage>
        <taxon>Bacteria</taxon>
        <taxon>Pseudomonadati</taxon>
        <taxon>Thermomicrobiota</taxon>
        <taxon>Thermomicrobia</taxon>
        <taxon>Thermomicrobiales</taxon>
        <taxon>environmental samples</taxon>
    </lineage>
</organism>
<dbReference type="GO" id="GO:0006189">
    <property type="term" value="P:'de novo' IMP biosynthetic process"/>
    <property type="evidence" value="ECO:0007669"/>
    <property type="project" value="UniProtKB-UniRule"/>
</dbReference>
<dbReference type="InterPro" id="IPR011054">
    <property type="entry name" value="Rudment_hybrid_motif"/>
</dbReference>
<feature type="binding site" evidence="4">
    <location>
        <position position="106"/>
    </location>
    <ligand>
        <name>ATP</name>
        <dbReference type="ChEBI" id="CHEBI:30616"/>
    </ligand>
</feature>
<feature type="domain" description="ATP-grasp" evidence="6">
    <location>
        <begin position="110"/>
        <end position="297"/>
    </location>
</feature>
<proteinExistence type="inferred from homology"/>
<dbReference type="Gene3D" id="3.30.470.20">
    <property type="entry name" value="ATP-grasp fold, B domain"/>
    <property type="match status" value="1"/>
</dbReference>
<evidence type="ECO:0000256" key="3">
    <source>
        <dbReference type="ARBA" id="ARBA00022840"/>
    </source>
</evidence>
<feature type="binding site" evidence="4">
    <location>
        <begin position="267"/>
        <end position="268"/>
    </location>
    <ligand>
        <name>ATP</name>
        <dbReference type="ChEBI" id="CHEBI:30616"/>
    </ligand>
</feature>
<dbReference type="InterPro" id="IPR003135">
    <property type="entry name" value="ATP-grasp_carboxylate-amine"/>
</dbReference>
<dbReference type="NCBIfam" id="NF004679">
    <property type="entry name" value="PRK06019.1-5"/>
    <property type="match status" value="1"/>
</dbReference>
<comment type="caution">
    <text evidence="4">Lacks conserved residue(s) required for the propagation of feature annotation.</text>
</comment>
<comment type="pathway">
    <text evidence="4 5">Purine metabolism; IMP biosynthesis via de novo pathway; 5-amino-1-(5-phospho-D-ribosyl)imidazole-4-carboxylate from 5-amino-1-(5-phospho-D-ribosyl)imidazole (N5-CAIR route): step 1/2.</text>
</comment>
<dbReference type="EMBL" id="CADCWJ010000751">
    <property type="protein sequence ID" value="CAA9581593.1"/>
    <property type="molecule type" value="Genomic_DNA"/>
</dbReference>
<evidence type="ECO:0000256" key="1">
    <source>
        <dbReference type="ARBA" id="ARBA00022741"/>
    </source>
</evidence>
<dbReference type="GO" id="GO:0004638">
    <property type="term" value="F:phosphoribosylaminoimidazole carboxylase activity"/>
    <property type="evidence" value="ECO:0007669"/>
    <property type="project" value="InterPro"/>
</dbReference>
<feature type="binding site" evidence="4">
    <location>
        <position position="146"/>
    </location>
    <ligand>
        <name>ATP</name>
        <dbReference type="ChEBI" id="CHEBI:30616"/>
    </ligand>
</feature>
<dbReference type="AlphaFoldDB" id="A0A6J4VP06"/>
<dbReference type="PANTHER" id="PTHR11609:SF5">
    <property type="entry name" value="PHOSPHORIBOSYLAMINOIMIDAZOLE CARBOXYLASE"/>
    <property type="match status" value="1"/>
</dbReference>
<name>A0A6J4VP06_9BACT</name>
<keyword evidence="2 4" id="KW-0658">Purine biosynthesis</keyword>
<dbReference type="InterPro" id="IPR054350">
    <property type="entry name" value="PurT/PurK_preATP-grasp"/>
</dbReference>
<dbReference type="InterPro" id="IPR005875">
    <property type="entry name" value="PurK"/>
</dbReference>
<dbReference type="InterPro" id="IPR011761">
    <property type="entry name" value="ATP-grasp"/>
</dbReference>
<keyword evidence="1 4" id="KW-0547">Nucleotide-binding</keyword>
<dbReference type="PANTHER" id="PTHR11609">
    <property type="entry name" value="PURINE BIOSYNTHESIS PROTEIN 6/7, PUR6/7"/>
    <property type="match status" value="1"/>
</dbReference>
<dbReference type="InterPro" id="IPR016185">
    <property type="entry name" value="PreATP-grasp_dom_sf"/>
</dbReference>
<dbReference type="Gene3D" id="3.40.50.20">
    <property type="match status" value="1"/>
</dbReference>
<dbReference type="HAMAP" id="MF_01928">
    <property type="entry name" value="PurK"/>
    <property type="match status" value="1"/>
</dbReference>
<evidence type="ECO:0000256" key="2">
    <source>
        <dbReference type="ARBA" id="ARBA00022755"/>
    </source>
</evidence>
<keyword evidence="4 5" id="KW-0436">Ligase</keyword>
<protein>
    <recommendedName>
        <fullName evidence="4 5">N5-carboxyaminoimidazole ribonucleotide synthase</fullName>
        <shortName evidence="4 5">N5-CAIR synthase</shortName>
        <ecNumber evidence="4 5">6.3.4.18</ecNumber>
    </recommendedName>
    <alternativeName>
        <fullName evidence="4 5">5-(carboxyamino)imidazole ribonucleotide synthetase</fullName>
    </alternativeName>
</protein>
<dbReference type="Pfam" id="PF02222">
    <property type="entry name" value="ATP-grasp"/>
    <property type="match status" value="1"/>
</dbReference>
<dbReference type="GO" id="GO:0034028">
    <property type="term" value="F:5-(carboxyamino)imidazole ribonucleotide synthase activity"/>
    <property type="evidence" value="ECO:0007669"/>
    <property type="project" value="UniProtKB-UniRule"/>
</dbReference>
<sequence>MRDRGGRTVGIVGAGQLARMMAQAAIPLDIRLVLLAASASDGAARVVPDVIVGNPDDPDALDELARRCDVITFDHELVDPRLLADLERQGHRVWPSSSTMSVAQDKRRQRTELSAAGMPVPAFAAIESLADIEAFGAGTGWPVVLKASRGGYDGRGVWIVQTAAAARSVLDGATANGTVLLAEQCLPLDREFAVIVARREGGEVVTYPVTETVQRAGICRELRVPCALAPNLAWEAEDIAISIAGMYGLVGIMAVEFFLVGDRILVNELAPRPHNSGHWTIEGAATSQFAQHLRAVLDLPLGATAPTAPAIVTINLLGPDSGADPWDRLAAGLATPGAHVHLYGKTARPGRKLGHVTAVGETLGAARGAATSAAARLLDKPGNPTLS</sequence>
<comment type="subunit">
    <text evidence="4 5">Homodimer.</text>
</comment>
<dbReference type="EC" id="6.3.4.18" evidence="4 5"/>
<comment type="catalytic activity">
    <reaction evidence="4 5">
        <text>5-amino-1-(5-phospho-beta-D-ribosyl)imidazole + hydrogencarbonate + ATP = 5-carboxyamino-1-(5-phospho-D-ribosyl)imidazole + ADP + phosphate + 2 H(+)</text>
        <dbReference type="Rhea" id="RHEA:19317"/>
        <dbReference type="ChEBI" id="CHEBI:15378"/>
        <dbReference type="ChEBI" id="CHEBI:17544"/>
        <dbReference type="ChEBI" id="CHEBI:30616"/>
        <dbReference type="ChEBI" id="CHEBI:43474"/>
        <dbReference type="ChEBI" id="CHEBI:58730"/>
        <dbReference type="ChEBI" id="CHEBI:137981"/>
        <dbReference type="ChEBI" id="CHEBI:456216"/>
        <dbReference type="EC" id="6.3.4.18"/>
    </reaction>
</comment>
<dbReference type="GO" id="GO:0005829">
    <property type="term" value="C:cytosol"/>
    <property type="evidence" value="ECO:0007669"/>
    <property type="project" value="TreeGrafter"/>
</dbReference>
<dbReference type="Pfam" id="PF22660">
    <property type="entry name" value="RS_preATP-grasp-like"/>
    <property type="match status" value="1"/>
</dbReference>
<dbReference type="UniPathway" id="UPA00074">
    <property type="reaction ID" value="UER00942"/>
</dbReference>
<accession>A0A6J4VP06</accession>
<dbReference type="NCBIfam" id="NF004680">
    <property type="entry name" value="PRK06019.1-6"/>
    <property type="match status" value="1"/>
</dbReference>
<reference evidence="7" key="1">
    <citation type="submission" date="2020-02" db="EMBL/GenBank/DDBJ databases">
        <authorList>
            <person name="Meier V. D."/>
        </authorList>
    </citation>
    <scope>NUCLEOTIDE SEQUENCE</scope>
    <source>
        <strain evidence="7">AVDCRST_MAG87</strain>
    </source>
</reference>
<evidence type="ECO:0000259" key="6">
    <source>
        <dbReference type="PROSITE" id="PS50975"/>
    </source>
</evidence>
<comment type="function">
    <text evidence="5">Catalyzes the ATP-dependent conversion of 5-aminoimidazole ribonucleotide (AIR) and HCO(3)- to N5-carboxyaminoimidazole ribonucleotide (N5-CAIR).</text>
</comment>
<dbReference type="SUPFAM" id="SSF51246">
    <property type="entry name" value="Rudiment single hybrid motif"/>
    <property type="match status" value="1"/>
</dbReference>
<comment type="similarity">
    <text evidence="4 5">Belongs to the PurK/PurT family.</text>
</comment>
<dbReference type="GO" id="GO:0046872">
    <property type="term" value="F:metal ion binding"/>
    <property type="evidence" value="ECO:0007669"/>
    <property type="project" value="InterPro"/>
</dbReference>
<dbReference type="Gene3D" id="3.30.1490.20">
    <property type="entry name" value="ATP-grasp fold, A domain"/>
    <property type="match status" value="1"/>
</dbReference>
<dbReference type="GO" id="GO:0005524">
    <property type="term" value="F:ATP binding"/>
    <property type="evidence" value="ECO:0007669"/>
    <property type="project" value="UniProtKB-UniRule"/>
</dbReference>